<sequence length="271" mass="29602">MPRVAADYRELTHRLETEHLLLNVALVTADLLLLLRQAPVVTPRCLCPHCPWASNATLPVCTAHGPTSPKRRVSVTHRVSPGGCDHGLGSRAPHTGRAARGSSCGPRSLGSPDEKPEATSRLVRAVVPCLWRRRELSWTTHGKKHRRQHPGPLTVQPPSEKKRILLPLLRRRRCFSGESWQEGRMGKRALLTPPASRPAAVSGPPGTVRIRKADDVADQGVSLPAAGQATEKLRPACWYTINGRNFPASARQFTELTGAPPLSRSTQTMLS</sequence>
<dbReference type="RefSeq" id="XP_019511053.1">
    <property type="nucleotide sequence ID" value="XM_019655508.1"/>
</dbReference>
<organism evidence="2 3">
    <name type="scientific">Hipposideros armiger</name>
    <name type="common">Great Himalayan leaf-nosed bat</name>
    <dbReference type="NCBI Taxonomy" id="186990"/>
    <lineage>
        <taxon>Eukaryota</taxon>
        <taxon>Metazoa</taxon>
        <taxon>Chordata</taxon>
        <taxon>Craniata</taxon>
        <taxon>Vertebrata</taxon>
        <taxon>Euteleostomi</taxon>
        <taxon>Mammalia</taxon>
        <taxon>Eutheria</taxon>
        <taxon>Laurasiatheria</taxon>
        <taxon>Chiroptera</taxon>
        <taxon>Yinpterochiroptera</taxon>
        <taxon>Rhinolophoidea</taxon>
        <taxon>Hipposideridae</taxon>
        <taxon>Hipposideros</taxon>
    </lineage>
</organism>
<reference evidence="3" key="1">
    <citation type="submission" date="2025-08" db="UniProtKB">
        <authorList>
            <consortium name="RefSeq"/>
        </authorList>
    </citation>
    <scope>IDENTIFICATION</scope>
    <source>
        <tissue evidence="3">Muscle</tissue>
    </source>
</reference>
<protein>
    <submittedName>
        <fullName evidence="3">Uncharacterized protein LOC109389723</fullName>
    </submittedName>
</protein>
<dbReference type="AlphaFoldDB" id="A0A8B7SEM6"/>
<name>A0A8B7SEM6_HIPAR</name>
<dbReference type="Proteomes" id="UP000694851">
    <property type="component" value="Unplaced"/>
</dbReference>
<gene>
    <name evidence="3" type="primary">LOC109389723</name>
</gene>
<evidence type="ECO:0000313" key="2">
    <source>
        <dbReference type="Proteomes" id="UP000694851"/>
    </source>
</evidence>
<evidence type="ECO:0000256" key="1">
    <source>
        <dbReference type="SAM" id="MobiDB-lite"/>
    </source>
</evidence>
<dbReference type="KEGG" id="hai:109389723"/>
<proteinExistence type="predicted"/>
<dbReference type="GeneID" id="109389723"/>
<feature type="region of interest" description="Disordered" evidence="1">
    <location>
        <begin position="65"/>
        <end position="119"/>
    </location>
</feature>
<keyword evidence="2" id="KW-1185">Reference proteome</keyword>
<accession>A0A8B7SEM6</accession>
<evidence type="ECO:0000313" key="3">
    <source>
        <dbReference type="RefSeq" id="XP_019511053.1"/>
    </source>
</evidence>